<comment type="similarity">
    <text evidence="2">Belongs to the alkaline ceramidase family.</text>
</comment>
<feature type="transmembrane region" description="Helical" evidence="9">
    <location>
        <begin position="220"/>
        <end position="240"/>
    </location>
</feature>
<feature type="binding site" evidence="8">
    <location>
        <position position="266"/>
    </location>
    <ligand>
        <name>Zn(2+)</name>
        <dbReference type="ChEBI" id="CHEBI:29105"/>
        <note>catalytic</note>
    </ligand>
</feature>
<dbReference type="Proteomes" id="UP000324241">
    <property type="component" value="Unassembled WGS sequence"/>
</dbReference>
<evidence type="ECO:0000256" key="6">
    <source>
        <dbReference type="ARBA" id="ARBA00023136"/>
    </source>
</evidence>
<accession>A0A5M9N080</accession>
<feature type="transmembrane region" description="Helical" evidence="9">
    <location>
        <begin position="161"/>
        <end position="178"/>
    </location>
</feature>
<feature type="binding site" evidence="8">
    <location>
        <position position="124"/>
    </location>
    <ligand>
        <name>Zn(2+)</name>
        <dbReference type="ChEBI" id="CHEBI:29105"/>
        <note>catalytic</note>
    </ligand>
</feature>
<keyword evidence="5 9" id="KW-1133">Transmembrane helix</keyword>
<keyword evidence="4" id="KW-0378">Hydrolase</keyword>
<feature type="binding site" evidence="7">
    <location>
        <position position="75"/>
    </location>
    <ligand>
        <name>Ca(2+)</name>
        <dbReference type="ChEBI" id="CHEBI:29108"/>
    </ligand>
</feature>
<dbReference type="RefSeq" id="XP_033430345.1">
    <property type="nucleotide sequence ID" value="XM_033568350.1"/>
</dbReference>
<evidence type="ECO:0000256" key="2">
    <source>
        <dbReference type="ARBA" id="ARBA00009780"/>
    </source>
</evidence>
<evidence type="ECO:0000256" key="3">
    <source>
        <dbReference type="ARBA" id="ARBA00022692"/>
    </source>
</evidence>
<evidence type="ECO:0000256" key="1">
    <source>
        <dbReference type="ARBA" id="ARBA00004141"/>
    </source>
</evidence>
<feature type="transmembrane region" description="Helical" evidence="9">
    <location>
        <begin position="108"/>
        <end position="125"/>
    </location>
</feature>
<dbReference type="OrthoDB" id="187171at2759"/>
<dbReference type="EMBL" id="QUQM01000001">
    <property type="protein sequence ID" value="KAA8650984.1"/>
    <property type="molecule type" value="Genomic_DNA"/>
</dbReference>
<proteinExistence type="inferred from homology"/>
<feature type="transmembrane region" description="Helical" evidence="9">
    <location>
        <begin position="267"/>
        <end position="288"/>
    </location>
</feature>
<dbReference type="VEuPathDB" id="FungiDB:EYZ11_004290"/>
<keyword evidence="7" id="KW-0106">Calcium</keyword>
<evidence type="ECO:0000313" key="11">
    <source>
        <dbReference type="Proteomes" id="UP000324241"/>
    </source>
</evidence>
<gene>
    <name evidence="10" type="ORF">ATNIH1004_003675</name>
</gene>
<dbReference type="GeneID" id="54326377"/>
<keyword evidence="8" id="KW-0862">Zinc</keyword>
<evidence type="ECO:0000256" key="8">
    <source>
        <dbReference type="PIRSR" id="PIRSR608901-2"/>
    </source>
</evidence>
<keyword evidence="3 9" id="KW-0812">Transmembrane</keyword>
<dbReference type="GO" id="GO:0046872">
    <property type="term" value="F:metal ion binding"/>
    <property type="evidence" value="ECO:0007669"/>
    <property type="project" value="UniProtKB-KW"/>
</dbReference>
<evidence type="ECO:0000256" key="4">
    <source>
        <dbReference type="ARBA" id="ARBA00022801"/>
    </source>
</evidence>
<evidence type="ECO:0000256" key="5">
    <source>
        <dbReference type="ARBA" id="ARBA00022989"/>
    </source>
</evidence>
<feature type="binding site" evidence="7">
    <location>
        <position position="64"/>
    </location>
    <ligand>
        <name>Ca(2+)</name>
        <dbReference type="ChEBI" id="CHEBI:29108"/>
    </ligand>
</feature>
<evidence type="ECO:0008006" key="12">
    <source>
        <dbReference type="Google" id="ProtNLM"/>
    </source>
</evidence>
<dbReference type="PANTHER" id="PTHR46187:SF1">
    <property type="entry name" value="ALKALINE PHYTOCERAMIDASE"/>
    <property type="match status" value="1"/>
</dbReference>
<dbReference type="PANTHER" id="PTHR46187">
    <property type="entry name" value="ALKALINE CERAMIDASE 3"/>
    <property type="match status" value="1"/>
</dbReference>
<comment type="caution">
    <text evidence="10">The sequence shown here is derived from an EMBL/GenBank/DDBJ whole genome shotgun (WGS) entry which is preliminary data.</text>
</comment>
<feature type="transmembrane region" description="Helical" evidence="9">
    <location>
        <begin position="184"/>
        <end position="200"/>
    </location>
</feature>
<feature type="transmembrane region" description="Helical" evidence="9">
    <location>
        <begin position="76"/>
        <end position="96"/>
    </location>
</feature>
<reference evidence="10 11" key="1">
    <citation type="submission" date="2019-08" db="EMBL/GenBank/DDBJ databases">
        <title>The genome sequence of a newly discovered highly antifungal drug resistant Aspergillus species, Aspergillus tanneri NIH 1004.</title>
        <authorList>
            <person name="Mounaud S."/>
            <person name="Singh I."/>
            <person name="Joardar V."/>
            <person name="Pakala S."/>
            <person name="Pakala S."/>
            <person name="Venepally P."/>
            <person name="Chung J.K."/>
            <person name="Losada L."/>
            <person name="Nierman W.C."/>
        </authorList>
    </citation>
    <scope>NUCLEOTIDE SEQUENCE [LARGE SCALE GENOMIC DNA]</scope>
    <source>
        <strain evidence="10 11">NIH1004</strain>
    </source>
</reference>
<dbReference type="InterPro" id="IPR008901">
    <property type="entry name" value="ACER"/>
</dbReference>
<comment type="subcellular location">
    <subcellularLocation>
        <location evidence="1">Membrane</location>
        <topology evidence="1">Multi-pass membrane protein</topology>
    </subcellularLocation>
</comment>
<dbReference type="Pfam" id="PF05875">
    <property type="entry name" value="Ceramidase"/>
    <property type="match status" value="1"/>
</dbReference>
<name>A0A5M9N080_9EURO</name>
<dbReference type="AlphaFoldDB" id="A0A5M9N080"/>
<keyword evidence="7" id="KW-0479">Metal-binding</keyword>
<evidence type="ECO:0000256" key="9">
    <source>
        <dbReference type="SAM" id="Phobius"/>
    </source>
</evidence>
<dbReference type="GO" id="GO:0046514">
    <property type="term" value="P:ceramide catabolic process"/>
    <property type="evidence" value="ECO:0007669"/>
    <property type="project" value="TreeGrafter"/>
</dbReference>
<keyword evidence="6 9" id="KW-0472">Membrane</keyword>
<evidence type="ECO:0000313" key="10">
    <source>
        <dbReference type="EMBL" id="KAA8650984.1"/>
    </source>
</evidence>
<protein>
    <recommendedName>
        <fullName evidence="12">Alkaline ceramidase 3</fullName>
    </recommendedName>
</protein>
<evidence type="ECO:0000256" key="7">
    <source>
        <dbReference type="PIRSR" id="PIRSR608901-1"/>
    </source>
</evidence>
<dbReference type="GO" id="GO:0005789">
    <property type="term" value="C:endoplasmic reticulum membrane"/>
    <property type="evidence" value="ECO:0007669"/>
    <property type="project" value="TreeGrafter"/>
</dbReference>
<comment type="cofactor">
    <cofactor evidence="8">
        <name>Zn(2+)</name>
        <dbReference type="ChEBI" id="CHEBI:29105"/>
    </cofactor>
</comment>
<feature type="binding site" evidence="8">
    <location>
        <position position="270"/>
    </location>
    <ligand>
        <name>Zn(2+)</name>
        <dbReference type="ChEBI" id="CHEBI:29105"/>
        <note>catalytic</note>
    </ligand>
</feature>
<dbReference type="GO" id="GO:0046513">
    <property type="term" value="P:ceramide biosynthetic process"/>
    <property type="evidence" value="ECO:0007669"/>
    <property type="project" value="TreeGrafter"/>
</dbReference>
<dbReference type="GO" id="GO:0016811">
    <property type="term" value="F:hydrolase activity, acting on carbon-nitrogen (but not peptide) bonds, in linear amides"/>
    <property type="evidence" value="ECO:0007669"/>
    <property type="project" value="InterPro"/>
</dbReference>
<organism evidence="10 11">
    <name type="scientific">Aspergillus tanneri</name>
    <dbReference type="NCBI Taxonomy" id="1220188"/>
    <lineage>
        <taxon>Eukaryota</taxon>
        <taxon>Fungi</taxon>
        <taxon>Dikarya</taxon>
        <taxon>Ascomycota</taxon>
        <taxon>Pezizomycotina</taxon>
        <taxon>Eurotiomycetes</taxon>
        <taxon>Eurotiomycetidae</taxon>
        <taxon>Eurotiales</taxon>
        <taxon>Aspergillaceae</taxon>
        <taxon>Aspergillus</taxon>
        <taxon>Aspergillus subgen. Circumdati</taxon>
    </lineage>
</organism>
<sequence length="325" mass="36863">MVSASVSDRPTPDLPWLYFVCLADTPILCHISKFVATHQHPSMTSDSPIDPFWGLPSSKANFCEKDYVVTRYVAEFINTLTNLVYVFYAIYGLYKLRQKSNTGFIRVLPYWGLMTVGVCSAIYHASLQYHTQMLDDLSMLFATTPVLHRVLTVNSRRRDSFIAGLVLYPALTGIVIYHVSTDELILHAIFFVGSVAIIGIRTMQLVKLRTPENSAIRQQVWGMVRFGAFIFHLGYSVWLLDGWLCDWLRTTRAAVGLPWAWLLELHGWWHTFTGIGAYIFIALIDHLVSGEDLQDIESLFAWPAPWASRSIFAGTASTVTHKKQH</sequence>